<gene>
    <name evidence="3" type="ORF">F3Y22_tig00109972pilonHSYRG00206</name>
</gene>
<dbReference type="InterPro" id="IPR015955">
    <property type="entry name" value="Lactate_DH/Glyco_Ohase_4_C"/>
</dbReference>
<name>A0A6A3BQG8_HIBSY</name>
<evidence type="ECO:0000313" key="4">
    <source>
        <dbReference type="Proteomes" id="UP000436088"/>
    </source>
</evidence>
<dbReference type="GO" id="GO:0009507">
    <property type="term" value="C:chloroplast"/>
    <property type="evidence" value="ECO:0007669"/>
    <property type="project" value="TreeGrafter"/>
</dbReference>
<keyword evidence="4" id="KW-1185">Reference proteome</keyword>
<sequence>MQLHPRRNRLPNKSHSKMVGQKLLRQKLVLDLLLCQWHMQLSSCRCMPRGLRGDAGIVECAFVASQVTELPFFATKVRLGRAGAEEVFQLGPLNEYERYIMLEI</sequence>
<dbReference type="SUPFAM" id="SSF56327">
    <property type="entry name" value="LDH C-terminal domain-like"/>
    <property type="match status" value="1"/>
</dbReference>
<dbReference type="Gene3D" id="3.90.110.10">
    <property type="entry name" value="Lactate dehydrogenase/glycoside hydrolase, family 4, C-terminal"/>
    <property type="match status" value="1"/>
</dbReference>
<comment type="caution">
    <text evidence="3">The sequence shown here is derived from an EMBL/GenBank/DDBJ whole genome shotgun (WGS) entry which is preliminary data.</text>
</comment>
<keyword evidence="1" id="KW-0560">Oxidoreductase</keyword>
<evidence type="ECO:0000313" key="3">
    <source>
        <dbReference type="EMBL" id="KAE8719176.1"/>
    </source>
</evidence>
<evidence type="ECO:0000256" key="1">
    <source>
        <dbReference type="ARBA" id="ARBA00023002"/>
    </source>
</evidence>
<evidence type="ECO:0000256" key="2">
    <source>
        <dbReference type="ARBA" id="ARBA00023027"/>
    </source>
</evidence>
<dbReference type="EMBL" id="VEPZ02000792">
    <property type="protein sequence ID" value="KAE8719176.1"/>
    <property type="molecule type" value="Genomic_DNA"/>
</dbReference>
<dbReference type="GO" id="GO:0030060">
    <property type="term" value="F:L-malate dehydrogenase (NAD+) activity"/>
    <property type="evidence" value="ECO:0007669"/>
    <property type="project" value="TreeGrafter"/>
</dbReference>
<organism evidence="3 4">
    <name type="scientific">Hibiscus syriacus</name>
    <name type="common">Rose of Sharon</name>
    <dbReference type="NCBI Taxonomy" id="106335"/>
    <lineage>
        <taxon>Eukaryota</taxon>
        <taxon>Viridiplantae</taxon>
        <taxon>Streptophyta</taxon>
        <taxon>Embryophyta</taxon>
        <taxon>Tracheophyta</taxon>
        <taxon>Spermatophyta</taxon>
        <taxon>Magnoliopsida</taxon>
        <taxon>eudicotyledons</taxon>
        <taxon>Gunneridae</taxon>
        <taxon>Pentapetalae</taxon>
        <taxon>rosids</taxon>
        <taxon>malvids</taxon>
        <taxon>Malvales</taxon>
        <taxon>Malvaceae</taxon>
        <taxon>Malvoideae</taxon>
        <taxon>Hibiscus</taxon>
    </lineage>
</organism>
<proteinExistence type="predicted"/>
<reference evidence="3" key="1">
    <citation type="submission" date="2019-09" db="EMBL/GenBank/DDBJ databases">
        <title>Draft genome information of white flower Hibiscus syriacus.</title>
        <authorList>
            <person name="Kim Y.-M."/>
        </authorList>
    </citation>
    <scope>NUCLEOTIDE SEQUENCE [LARGE SCALE GENOMIC DNA]</scope>
    <source>
        <strain evidence="3">YM2019G1</strain>
    </source>
</reference>
<keyword evidence="2" id="KW-0520">NAD</keyword>
<accession>A0A6A3BQG8</accession>
<dbReference type="PANTHER" id="PTHR11540:SF52">
    <property type="entry name" value="MALATE DEHYDROGENASE 2, PEROXISOMAL"/>
    <property type="match status" value="1"/>
</dbReference>
<dbReference type="Proteomes" id="UP000436088">
    <property type="component" value="Unassembled WGS sequence"/>
</dbReference>
<dbReference type="PANTHER" id="PTHR11540">
    <property type="entry name" value="MALATE AND LACTATE DEHYDROGENASE"/>
    <property type="match status" value="1"/>
</dbReference>
<dbReference type="AlphaFoldDB" id="A0A6A3BQG8"/>
<protein>
    <submittedName>
        <fullName evidence="3">Uncharacterized protein</fullName>
    </submittedName>
</protein>